<accession>A0A0S4MUD1</accession>
<proteinExistence type="predicted"/>
<evidence type="ECO:0000313" key="3">
    <source>
        <dbReference type="Proteomes" id="UP000320623"/>
    </source>
</evidence>
<dbReference type="RefSeq" id="WP_140944240.1">
    <property type="nucleotide sequence ID" value="NZ_FAOO01000002.1"/>
</dbReference>
<dbReference type="STRING" id="1643428.GCA_001442855_00430"/>
<organism evidence="2 3">
    <name type="scientific">Candidatus Thermokryptus mobilis</name>
    <dbReference type="NCBI Taxonomy" id="1643428"/>
    <lineage>
        <taxon>Bacteria</taxon>
        <taxon>Pseudomonadati</taxon>
        <taxon>Candidatus Kryptoniota</taxon>
        <taxon>Candidatus Thermokryptus</taxon>
    </lineage>
</organism>
<sequence>MNIVFLPLIFLASVAVIQGEYESLKKRLKVEYGSIKVNGKFYNLDPNFKRGKFSVAFPFIARRIFEMIFGGGSDRRNCKFEILKPETSLYERRNPKNKITWLGHATFLVQMDGINFLTDPIFSEKAGPFGNRIGSKRYVPTPIDITELPKIDFVVISHNHYDHLDIATLKRIIALNQNVKIFVPLGVAKTLEEEGINQNVIELDWWDEFEFNGLKIIFTPTQHFSGRWINDSNESLWGGYVIIGKKKFYFAGDTGYFFGFKLLGDIFGPFDITCLPIGAYEPAEMMRPVHMNPDEAIQAHLDLKGKIFCAMHWGTFDLSDERCDEPPKRLIKKVKELNLDEKMFKVFKHGETIEW</sequence>
<dbReference type="InterPro" id="IPR036866">
    <property type="entry name" value="RibonucZ/Hydroxyglut_hydro"/>
</dbReference>
<dbReference type="Gene3D" id="3.60.15.10">
    <property type="entry name" value="Ribonuclease Z/Hydroxyacylglutathione hydrolase-like"/>
    <property type="match status" value="1"/>
</dbReference>
<dbReference type="OrthoDB" id="9805728at2"/>
<dbReference type="PANTHER" id="PTHR15032">
    <property type="entry name" value="N-ACYL-PHOSPHATIDYLETHANOLAMINE-HYDROLYZING PHOSPHOLIPASE D"/>
    <property type="match status" value="1"/>
</dbReference>
<dbReference type="GO" id="GO:0005737">
    <property type="term" value="C:cytoplasm"/>
    <property type="evidence" value="ECO:0007669"/>
    <property type="project" value="TreeGrafter"/>
</dbReference>
<gene>
    <name evidence="2" type="ORF">JGI1_00443</name>
</gene>
<dbReference type="Proteomes" id="UP000320623">
    <property type="component" value="Unassembled WGS sequence"/>
</dbReference>
<reference evidence="3" key="1">
    <citation type="submission" date="2015-11" db="EMBL/GenBank/DDBJ databases">
        <authorList>
            <person name="Varghese N."/>
        </authorList>
    </citation>
    <scope>NUCLEOTIDE SEQUENCE [LARGE SCALE GENOMIC DNA]</scope>
</reference>
<keyword evidence="3" id="KW-1185">Reference proteome</keyword>
<name>A0A0S4MUD1_9BACT</name>
<dbReference type="SUPFAM" id="SSF56281">
    <property type="entry name" value="Metallo-hydrolase/oxidoreductase"/>
    <property type="match status" value="1"/>
</dbReference>
<dbReference type="EMBL" id="FAOO01000002">
    <property type="protein sequence ID" value="CUU02168.1"/>
    <property type="molecule type" value="Genomic_DNA"/>
</dbReference>
<dbReference type="Pfam" id="PF12706">
    <property type="entry name" value="Lactamase_B_2"/>
    <property type="match status" value="1"/>
</dbReference>
<dbReference type="InterPro" id="IPR001279">
    <property type="entry name" value="Metallo-B-lactamas"/>
</dbReference>
<feature type="domain" description="Metallo-beta-lactamase" evidence="1">
    <location>
        <begin position="115"/>
        <end position="313"/>
    </location>
</feature>
<dbReference type="AlphaFoldDB" id="A0A0S4MUD1"/>
<dbReference type="PANTHER" id="PTHR15032:SF4">
    <property type="entry name" value="N-ACYL-PHOSPHATIDYLETHANOLAMINE-HYDROLYZING PHOSPHOLIPASE D"/>
    <property type="match status" value="1"/>
</dbReference>
<protein>
    <submittedName>
        <fullName evidence="2">N-acyl-phosphatidylethanolamine-hydrolysing phospholipase D</fullName>
    </submittedName>
</protein>
<evidence type="ECO:0000259" key="1">
    <source>
        <dbReference type="Pfam" id="PF12706"/>
    </source>
</evidence>
<evidence type="ECO:0000313" key="2">
    <source>
        <dbReference type="EMBL" id="CUU02168.1"/>
    </source>
</evidence>